<dbReference type="OrthoDB" id="3561867at2759"/>
<evidence type="ECO:0000313" key="3">
    <source>
        <dbReference type="Proteomes" id="UP000800200"/>
    </source>
</evidence>
<name>A0A6A6DJQ0_9PEZI</name>
<dbReference type="SUPFAM" id="SSF56672">
    <property type="entry name" value="DNA/RNA polymerases"/>
    <property type="match status" value="1"/>
</dbReference>
<dbReference type="EMBL" id="ML994663">
    <property type="protein sequence ID" value="KAF2179744.1"/>
    <property type="molecule type" value="Genomic_DNA"/>
</dbReference>
<dbReference type="Proteomes" id="UP000800200">
    <property type="component" value="Unassembled WGS sequence"/>
</dbReference>
<evidence type="ECO:0000313" key="2">
    <source>
        <dbReference type="EMBL" id="KAF2179744.1"/>
    </source>
</evidence>
<dbReference type="Gene3D" id="3.30.70.270">
    <property type="match status" value="1"/>
</dbReference>
<gene>
    <name evidence="2" type="ORF">K469DRAFT_299175</name>
</gene>
<dbReference type="InterPro" id="IPR043128">
    <property type="entry name" value="Rev_trsase/Diguanyl_cyclase"/>
</dbReference>
<reference evidence="2" key="1">
    <citation type="journal article" date="2020" name="Stud. Mycol.">
        <title>101 Dothideomycetes genomes: a test case for predicting lifestyles and emergence of pathogens.</title>
        <authorList>
            <person name="Haridas S."/>
            <person name="Albert R."/>
            <person name="Binder M."/>
            <person name="Bloem J."/>
            <person name="Labutti K."/>
            <person name="Salamov A."/>
            <person name="Andreopoulos B."/>
            <person name="Baker S."/>
            <person name="Barry K."/>
            <person name="Bills G."/>
            <person name="Bluhm B."/>
            <person name="Cannon C."/>
            <person name="Castanera R."/>
            <person name="Culley D."/>
            <person name="Daum C."/>
            <person name="Ezra D."/>
            <person name="Gonzalez J."/>
            <person name="Henrissat B."/>
            <person name="Kuo A."/>
            <person name="Liang C."/>
            <person name="Lipzen A."/>
            <person name="Lutzoni F."/>
            <person name="Magnuson J."/>
            <person name="Mondo S."/>
            <person name="Nolan M."/>
            <person name="Ohm R."/>
            <person name="Pangilinan J."/>
            <person name="Park H.-J."/>
            <person name="Ramirez L."/>
            <person name="Alfaro M."/>
            <person name="Sun H."/>
            <person name="Tritt A."/>
            <person name="Yoshinaga Y."/>
            <person name="Zwiers L.-H."/>
            <person name="Turgeon B."/>
            <person name="Goodwin S."/>
            <person name="Spatafora J."/>
            <person name="Crous P."/>
            <person name="Grigoriev I."/>
        </authorList>
    </citation>
    <scope>NUCLEOTIDE SEQUENCE</scope>
    <source>
        <strain evidence="2">CBS 207.26</strain>
    </source>
</reference>
<sequence>MNQQIQILKHSNRRQRARPSSTTDKDKQAEDAINESVPSTRTTPPPIEKQVPSPRPLAPFRPTWELEQKENTREMNQELQQPTEPASHFCPKPVHRIDDRLKQQGGPFWKTQEKELRDLVAKKRPPPTKHPTWADCIYSYYRSFIKNYGRIVRPLTRLLRTGAWHLFEDREFDALAKANPVLPTKLNTDASDGVPAGVLSKLQPDGHARIRDGLRGS</sequence>
<evidence type="ECO:0000256" key="1">
    <source>
        <dbReference type="SAM" id="MobiDB-lite"/>
    </source>
</evidence>
<feature type="compositionally biased region" description="Pro residues" evidence="1">
    <location>
        <begin position="43"/>
        <end position="59"/>
    </location>
</feature>
<organism evidence="2 3">
    <name type="scientific">Zopfia rhizophila CBS 207.26</name>
    <dbReference type="NCBI Taxonomy" id="1314779"/>
    <lineage>
        <taxon>Eukaryota</taxon>
        <taxon>Fungi</taxon>
        <taxon>Dikarya</taxon>
        <taxon>Ascomycota</taxon>
        <taxon>Pezizomycotina</taxon>
        <taxon>Dothideomycetes</taxon>
        <taxon>Dothideomycetes incertae sedis</taxon>
        <taxon>Zopfiaceae</taxon>
        <taxon>Zopfia</taxon>
    </lineage>
</organism>
<dbReference type="InterPro" id="IPR043502">
    <property type="entry name" value="DNA/RNA_pol_sf"/>
</dbReference>
<proteinExistence type="predicted"/>
<keyword evidence="3" id="KW-1185">Reference proteome</keyword>
<feature type="region of interest" description="Disordered" evidence="1">
    <location>
        <begin position="1"/>
        <end position="62"/>
    </location>
</feature>
<dbReference type="AlphaFoldDB" id="A0A6A6DJQ0"/>
<protein>
    <submittedName>
        <fullName evidence="2">Uncharacterized protein</fullName>
    </submittedName>
</protein>
<accession>A0A6A6DJQ0</accession>